<evidence type="ECO:0000259" key="11">
    <source>
        <dbReference type="Pfam" id="PF05572"/>
    </source>
</evidence>
<keyword evidence="3" id="KW-0479">Metal-binding</keyword>
<evidence type="ECO:0000256" key="8">
    <source>
        <dbReference type="ARBA" id="ARBA00023157"/>
    </source>
</evidence>
<protein>
    <recommendedName>
        <fullName evidence="11">Peptidase M43 pregnancy-associated plasma-A domain-containing protein</fullName>
    </recommendedName>
</protein>
<comment type="caution">
    <text evidence="12">The sequence shown here is derived from an EMBL/GenBank/DDBJ whole genome shotgun (WGS) entry which is preliminary data.</text>
</comment>
<sequence>MHVLARSIGVLAVCACGAAGEREEALAPLAALADAAVLLQASATVESEASALVENGPAADASEPAPDSTYRTRAHERRADREAAHLGAYDALLGVLGQVPDMRHSEHILSYVRDKDYGPSLLHGGCLYLPSNEAWKEFYSYVGHPYPPLFAEMVARSFFSKCDAVASKAQRSLECTDGRILGAHKCVEARHVGEVQHHGSTIQLFLTDGHVALPPQWKHHIDLVSQSGDTLQRVEPEREAPLPKDKCSKSWKLPPVPEGRKLVVPTQYIVCSSNPSHPGIDREMLLDQARWMNIAYSGRSTYSPMDFDHEDIPEADMQMEFDLFKTNCTPSAFDDCARITFAHDKECAEQAFVESKFVARHNHDPFGLFTVIFVGDDKSGILGMAEFPQLTGEGQRELVVRVSTTGLRHFSSTNKALKLDTGYDEGDTVVHEAGHSLGLYHTFQGGCALDGDNVADTQPEAQRRKSARRPRAAARTTPCTTSWTTPRTRAWTASPSSRSGASGACLRTTAPSCTASLW</sequence>
<evidence type="ECO:0000256" key="2">
    <source>
        <dbReference type="ARBA" id="ARBA00022670"/>
    </source>
</evidence>
<evidence type="ECO:0000256" key="6">
    <source>
        <dbReference type="ARBA" id="ARBA00022833"/>
    </source>
</evidence>
<feature type="compositionally biased region" description="Low complexity" evidence="9">
    <location>
        <begin position="473"/>
        <end position="504"/>
    </location>
</feature>
<keyword evidence="7" id="KW-0482">Metalloprotease</keyword>
<feature type="region of interest" description="Disordered" evidence="9">
    <location>
        <begin position="451"/>
        <end position="507"/>
    </location>
</feature>
<feature type="chain" id="PRO_5045155400" description="Peptidase M43 pregnancy-associated plasma-A domain-containing protein" evidence="10">
    <location>
        <begin position="21"/>
        <end position="518"/>
    </location>
</feature>
<evidence type="ECO:0000256" key="3">
    <source>
        <dbReference type="ARBA" id="ARBA00022723"/>
    </source>
</evidence>
<dbReference type="PANTHER" id="PTHR47466">
    <property type="match status" value="1"/>
</dbReference>
<keyword evidence="13" id="KW-1185">Reference proteome</keyword>
<keyword evidence="5" id="KW-0378">Hydrolase</keyword>
<dbReference type="Gene3D" id="3.40.390.10">
    <property type="entry name" value="Collagenase (Catalytic Domain)"/>
    <property type="match status" value="1"/>
</dbReference>
<reference evidence="12" key="1">
    <citation type="submission" date="2023-10" db="EMBL/GenBank/DDBJ databases">
        <authorList>
            <person name="Chen Y."/>
            <person name="Shah S."/>
            <person name="Dougan E. K."/>
            <person name="Thang M."/>
            <person name="Chan C."/>
        </authorList>
    </citation>
    <scope>NUCLEOTIDE SEQUENCE [LARGE SCALE GENOMIC DNA]</scope>
</reference>
<dbReference type="InterPro" id="IPR024079">
    <property type="entry name" value="MetalloPept_cat_dom_sf"/>
</dbReference>
<keyword evidence="6" id="KW-0862">Zinc</keyword>
<evidence type="ECO:0000256" key="9">
    <source>
        <dbReference type="SAM" id="MobiDB-lite"/>
    </source>
</evidence>
<keyword evidence="2" id="KW-0645">Protease</keyword>
<feature type="domain" description="Peptidase M43 pregnancy-associated plasma-A" evidence="11">
    <location>
        <begin position="355"/>
        <end position="465"/>
    </location>
</feature>
<organism evidence="12 13">
    <name type="scientific">Prorocentrum cordatum</name>
    <dbReference type="NCBI Taxonomy" id="2364126"/>
    <lineage>
        <taxon>Eukaryota</taxon>
        <taxon>Sar</taxon>
        <taxon>Alveolata</taxon>
        <taxon>Dinophyceae</taxon>
        <taxon>Prorocentrales</taxon>
        <taxon>Prorocentraceae</taxon>
        <taxon>Prorocentrum</taxon>
    </lineage>
</organism>
<evidence type="ECO:0000256" key="10">
    <source>
        <dbReference type="SAM" id="SignalP"/>
    </source>
</evidence>
<evidence type="ECO:0000313" key="13">
    <source>
        <dbReference type="Proteomes" id="UP001189429"/>
    </source>
</evidence>
<evidence type="ECO:0000256" key="1">
    <source>
        <dbReference type="ARBA" id="ARBA00008721"/>
    </source>
</evidence>
<proteinExistence type="inferred from homology"/>
<dbReference type="InterPro" id="IPR008754">
    <property type="entry name" value="Peptidase_M43"/>
</dbReference>
<keyword evidence="4 10" id="KW-0732">Signal</keyword>
<gene>
    <name evidence="12" type="ORF">PCOR1329_LOCUS57177</name>
</gene>
<dbReference type="PANTHER" id="PTHR47466:SF1">
    <property type="entry name" value="METALLOPROTEASE MEP1 (AFU_ORTHOLOGUE AFUA_1G07730)-RELATED"/>
    <property type="match status" value="1"/>
</dbReference>
<name>A0ABN9VDW9_9DINO</name>
<evidence type="ECO:0000313" key="12">
    <source>
        <dbReference type="EMBL" id="CAK0871313.1"/>
    </source>
</evidence>
<comment type="similarity">
    <text evidence="1">Belongs to the peptidase M43B family.</text>
</comment>
<dbReference type="Proteomes" id="UP001189429">
    <property type="component" value="Unassembled WGS sequence"/>
</dbReference>
<dbReference type="EMBL" id="CAUYUJ010017058">
    <property type="protein sequence ID" value="CAK0871313.1"/>
    <property type="molecule type" value="Genomic_DNA"/>
</dbReference>
<dbReference type="SUPFAM" id="SSF55486">
    <property type="entry name" value="Metalloproteases ('zincins'), catalytic domain"/>
    <property type="match status" value="1"/>
</dbReference>
<keyword evidence="8" id="KW-1015">Disulfide bond</keyword>
<evidence type="ECO:0000256" key="4">
    <source>
        <dbReference type="ARBA" id="ARBA00022729"/>
    </source>
</evidence>
<feature type="signal peptide" evidence="10">
    <location>
        <begin position="1"/>
        <end position="20"/>
    </location>
</feature>
<dbReference type="Pfam" id="PF05572">
    <property type="entry name" value="Peptidase_M43"/>
    <property type="match status" value="1"/>
</dbReference>
<evidence type="ECO:0000256" key="7">
    <source>
        <dbReference type="ARBA" id="ARBA00023049"/>
    </source>
</evidence>
<evidence type="ECO:0000256" key="5">
    <source>
        <dbReference type="ARBA" id="ARBA00022801"/>
    </source>
</evidence>
<accession>A0ABN9VDW9</accession>